<keyword evidence="5" id="KW-0411">Iron-sulfur</keyword>
<comment type="cofactor">
    <cofactor evidence="1">
        <name>[4Fe-4S] cluster</name>
        <dbReference type="ChEBI" id="CHEBI:49883"/>
    </cofactor>
</comment>
<dbReference type="GO" id="GO:0046872">
    <property type="term" value="F:metal ion binding"/>
    <property type="evidence" value="ECO:0007669"/>
    <property type="project" value="UniProtKB-KW"/>
</dbReference>
<evidence type="ECO:0000256" key="1">
    <source>
        <dbReference type="ARBA" id="ARBA00001966"/>
    </source>
</evidence>
<dbReference type="GO" id="GO:0003824">
    <property type="term" value="F:catalytic activity"/>
    <property type="evidence" value="ECO:0007669"/>
    <property type="project" value="InterPro"/>
</dbReference>
<evidence type="ECO:0000313" key="9">
    <source>
        <dbReference type="Proteomes" id="UP000593890"/>
    </source>
</evidence>
<dbReference type="InterPro" id="IPR006638">
    <property type="entry name" value="Elp3/MiaA/NifB-like_rSAM"/>
</dbReference>
<dbReference type="PANTHER" id="PTHR43409:SF16">
    <property type="entry name" value="SLR0320 PROTEIN"/>
    <property type="match status" value="1"/>
</dbReference>
<dbReference type="InterPro" id="IPR006158">
    <property type="entry name" value="Cobalamin-bd"/>
</dbReference>
<dbReference type="InterPro" id="IPR007197">
    <property type="entry name" value="rSAM"/>
</dbReference>
<dbReference type="PANTHER" id="PTHR43409">
    <property type="entry name" value="ANAEROBIC MAGNESIUM-PROTOPORPHYRIN IX MONOMETHYL ESTER CYCLASE-RELATED"/>
    <property type="match status" value="1"/>
</dbReference>
<organism evidence="8 9">
    <name type="scientific">Solibaculum mannosilyticum</name>
    <dbReference type="NCBI Taxonomy" id="2780922"/>
    <lineage>
        <taxon>Bacteria</taxon>
        <taxon>Bacillati</taxon>
        <taxon>Bacillota</taxon>
        <taxon>Clostridia</taxon>
        <taxon>Eubacteriales</taxon>
        <taxon>Oscillospiraceae</taxon>
        <taxon>Solibaculum</taxon>
    </lineage>
</organism>
<sequence>MRTILVAIGAHYVHINLAVYALKACCDGDVEALEFNINQQPHWVLRELAARRPDVVVFSCYIWNIEFVHRVAADLKEILPGVRIVLGGPEVSYDAKDVVEQWTFVDVILCGEGEHSLPLVLERMVAGEDLHGIPGAVWSENGQAVGDDTCAIVEDWASIPPVDFSGVPGLRRRIAYYESSRGCPFSCGYCLSGSAKGVRFLPMDRVKEDLTKLVTLGVPLVKFVDRTFNANPRRASQLVRWILDNTGSTHFHFEVAADLLDDEMMDLLCTAPAGKLQVEAGVQSCYEPTLQTVSRVTDLEELGRRVKTLIQGGRIHVHLDLIAGLPLEDYTTFGQSFDQVYSLRPHALQLGFLKLLKGSRLRRDAQELGLVGRDYAPWEILHTRELSGWDLLHLKGIEEMCERYYNSGHALRSLEYLLKTVDKSAFGLFEKLEAFCSSRGTLTRPLSLTNQMEELLCFGREHLEGDCYRILRAKVAADCMANGGKGKVPGACEADEMPGPLGPRLRQLVEAGIITKEQHRLGQFAWLPADPEKEKGGLVLAMAWDGEKEILSGRRKVTILPSKEEG</sequence>
<dbReference type="InterPro" id="IPR036724">
    <property type="entry name" value="Cobalamin-bd_sf"/>
</dbReference>
<dbReference type="Gene3D" id="3.80.30.20">
    <property type="entry name" value="tm_1862 like domain"/>
    <property type="match status" value="1"/>
</dbReference>
<keyword evidence="3" id="KW-0479">Metal-binding</keyword>
<keyword evidence="9" id="KW-1185">Reference proteome</keyword>
<keyword evidence="4" id="KW-0408">Iron</keyword>
<dbReference type="SUPFAM" id="SSF52242">
    <property type="entry name" value="Cobalamin (vitamin B12)-binding domain"/>
    <property type="match status" value="1"/>
</dbReference>
<dbReference type="PROSITE" id="PS51332">
    <property type="entry name" value="B12_BINDING"/>
    <property type="match status" value="1"/>
</dbReference>
<dbReference type="InterPro" id="IPR034466">
    <property type="entry name" value="Methyltransferase_Class_B"/>
</dbReference>
<dbReference type="GO" id="GO:0051539">
    <property type="term" value="F:4 iron, 4 sulfur cluster binding"/>
    <property type="evidence" value="ECO:0007669"/>
    <property type="project" value="UniProtKB-KW"/>
</dbReference>
<evidence type="ECO:0000313" key="8">
    <source>
        <dbReference type="EMBL" id="BCI59981.1"/>
    </source>
</evidence>
<proteinExistence type="predicted"/>
<dbReference type="SMART" id="SM00729">
    <property type="entry name" value="Elp3"/>
    <property type="match status" value="1"/>
</dbReference>
<dbReference type="AlphaFoldDB" id="A0A7I8CZQ5"/>
<dbReference type="CDD" id="cd02068">
    <property type="entry name" value="radical_SAM_B12_BD"/>
    <property type="match status" value="1"/>
</dbReference>
<dbReference type="PROSITE" id="PS51918">
    <property type="entry name" value="RADICAL_SAM"/>
    <property type="match status" value="1"/>
</dbReference>
<dbReference type="Pfam" id="PF02310">
    <property type="entry name" value="B12-binding"/>
    <property type="match status" value="1"/>
</dbReference>
<dbReference type="InterPro" id="IPR051198">
    <property type="entry name" value="BchE-like"/>
</dbReference>
<dbReference type="SUPFAM" id="SSF102114">
    <property type="entry name" value="Radical SAM enzymes"/>
    <property type="match status" value="1"/>
</dbReference>
<evidence type="ECO:0000259" key="7">
    <source>
        <dbReference type="PROSITE" id="PS51918"/>
    </source>
</evidence>
<gene>
    <name evidence="8" type="ORF">C12CBH8_06200</name>
</gene>
<name>A0A7I8CZQ5_9FIRM</name>
<dbReference type="GO" id="GO:0031419">
    <property type="term" value="F:cobalamin binding"/>
    <property type="evidence" value="ECO:0007669"/>
    <property type="project" value="InterPro"/>
</dbReference>
<dbReference type="GO" id="GO:0005829">
    <property type="term" value="C:cytosol"/>
    <property type="evidence" value="ECO:0007669"/>
    <property type="project" value="TreeGrafter"/>
</dbReference>
<evidence type="ECO:0000256" key="2">
    <source>
        <dbReference type="ARBA" id="ARBA00022691"/>
    </source>
</evidence>
<evidence type="ECO:0000256" key="3">
    <source>
        <dbReference type="ARBA" id="ARBA00022723"/>
    </source>
</evidence>
<dbReference type="KEGG" id="sman:C12CBH8_06200"/>
<evidence type="ECO:0000259" key="6">
    <source>
        <dbReference type="PROSITE" id="PS51332"/>
    </source>
</evidence>
<feature type="domain" description="Radical SAM core" evidence="7">
    <location>
        <begin position="169"/>
        <end position="391"/>
    </location>
</feature>
<dbReference type="InterPro" id="IPR025288">
    <property type="entry name" value="DUF4080"/>
</dbReference>
<evidence type="ECO:0000256" key="5">
    <source>
        <dbReference type="ARBA" id="ARBA00023014"/>
    </source>
</evidence>
<dbReference type="Gene3D" id="3.40.50.280">
    <property type="entry name" value="Cobalamin-binding domain"/>
    <property type="match status" value="1"/>
</dbReference>
<dbReference type="Proteomes" id="UP000593890">
    <property type="component" value="Chromosome"/>
</dbReference>
<dbReference type="InterPro" id="IPR058240">
    <property type="entry name" value="rSAM_sf"/>
</dbReference>
<keyword evidence="2" id="KW-0949">S-adenosyl-L-methionine</keyword>
<evidence type="ECO:0000256" key="4">
    <source>
        <dbReference type="ARBA" id="ARBA00023004"/>
    </source>
</evidence>
<dbReference type="Pfam" id="PF04055">
    <property type="entry name" value="Radical_SAM"/>
    <property type="match status" value="1"/>
</dbReference>
<dbReference type="EMBL" id="AP023321">
    <property type="protein sequence ID" value="BCI59981.1"/>
    <property type="molecule type" value="Genomic_DNA"/>
</dbReference>
<dbReference type="SFLD" id="SFLDS00029">
    <property type="entry name" value="Radical_SAM"/>
    <property type="match status" value="1"/>
</dbReference>
<dbReference type="SFLD" id="SFLDG01123">
    <property type="entry name" value="methyltransferase_(Class_B)"/>
    <property type="match status" value="1"/>
</dbReference>
<dbReference type="Pfam" id="PF13311">
    <property type="entry name" value="DUF4080"/>
    <property type="match status" value="1"/>
</dbReference>
<reference evidence="9" key="1">
    <citation type="submission" date="2020-07" db="EMBL/GenBank/DDBJ databases">
        <title>Complete genome sequencing of Clostridia bacterium strain 12CBH8.</title>
        <authorList>
            <person name="Sakamoto M."/>
            <person name="Murakami T."/>
            <person name="Mori H."/>
        </authorList>
    </citation>
    <scope>NUCLEOTIDE SEQUENCE [LARGE SCALE GENOMIC DNA]</scope>
    <source>
        <strain evidence="9">12CBH8</strain>
    </source>
</reference>
<protein>
    <submittedName>
        <fullName evidence="8">B12-binding domain-containing radical SAM protein</fullName>
    </submittedName>
</protein>
<dbReference type="SFLD" id="SFLDG01082">
    <property type="entry name" value="B12-binding_domain_containing"/>
    <property type="match status" value="1"/>
</dbReference>
<feature type="domain" description="B12-binding" evidence="6">
    <location>
        <begin position="1"/>
        <end position="131"/>
    </location>
</feature>
<dbReference type="InterPro" id="IPR023404">
    <property type="entry name" value="rSAM_horseshoe"/>
</dbReference>
<dbReference type="RefSeq" id="WP_215533526.1">
    <property type="nucleotide sequence ID" value="NZ_AP023321.1"/>
</dbReference>
<accession>A0A7I8CZQ5</accession>